<organism evidence="1 2">
    <name type="scientific">Mycobacterium phage PP</name>
    <dbReference type="NCBI Taxonomy" id="2077134"/>
    <lineage>
        <taxon>Viruses</taxon>
        <taxon>Duplodnaviria</taxon>
        <taxon>Heunggongvirae</taxon>
        <taxon>Uroviricota</taxon>
        <taxon>Caudoviricetes</taxon>
        <taxon>Sagamiharavirus</taxon>
        <taxon>Sagamiharavirus PP</taxon>
    </lineage>
</organism>
<dbReference type="KEGG" id="vg:64871927"/>
<dbReference type="RefSeq" id="YP_010062266.1">
    <property type="nucleotide sequence ID" value="NC_054792.1"/>
</dbReference>
<dbReference type="EMBL" id="AP018486">
    <property type="protein sequence ID" value="BBC53839.1"/>
    <property type="molecule type" value="Genomic_DNA"/>
</dbReference>
<accession>A0A2Z5XVF9</accession>
<dbReference type="Proteomes" id="UP000250053">
    <property type="component" value="Segment"/>
</dbReference>
<name>A0A2Z5XVF9_9CAUD</name>
<evidence type="ECO:0000313" key="2">
    <source>
        <dbReference type="Proteomes" id="UP000250053"/>
    </source>
</evidence>
<reference evidence="1 2" key="1">
    <citation type="submission" date="2018-01" db="EMBL/GenBank/DDBJ databases">
        <title>Genome sequence of Mycobacterium phage PP.</title>
        <authorList>
            <person name="Uchiyama J."/>
            <person name="Matsuzaki S."/>
        </authorList>
    </citation>
    <scope>NUCLEOTIDE SEQUENCE [LARGE SCALE GENOMIC DNA]</scope>
</reference>
<proteinExistence type="predicted"/>
<sequence length="88" mass="9599">MAKARKLVVEYIVSAKARWSAEDVNLQILADAERFGEADTDTLDFTIQDEGDIDLNGGTIALQDYGLVMIHGSVMVVPNEEQEETLGG</sequence>
<protein>
    <submittedName>
        <fullName evidence="1">Uncharacterized protein</fullName>
    </submittedName>
</protein>
<dbReference type="GeneID" id="64871927"/>
<keyword evidence="2" id="KW-1185">Reference proteome</keyword>
<evidence type="ECO:0000313" key="1">
    <source>
        <dbReference type="EMBL" id="BBC53839.1"/>
    </source>
</evidence>